<evidence type="ECO:0000313" key="1">
    <source>
        <dbReference type="EMBL" id="WNC12597.1"/>
    </source>
</evidence>
<evidence type="ECO:0000313" key="2">
    <source>
        <dbReference type="Proteomes" id="UP001256827"/>
    </source>
</evidence>
<keyword evidence="2" id="KW-1185">Reference proteome</keyword>
<proteinExistence type="predicted"/>
<name>A0ABY9T0V7_BREBE</name>
<reference evidence="1 2" key="1">
    <citation type="submission" date="2023-09" db="EMBL/GenBank/DDBJ databases">
        <title>Complete Genome and Methylome dissection of Bacillus brevis NEB573 original source of BbsI restriction endonuclease.</title>
        <authorList>
            <person name="Fomenkov A."/>
            <person name="Roberts R.D."/>
        </authorList>
    </citation>
    <scope>NUCLEOTIDE SEQUENCE [LARGE SCALE GENOMIC DNA]</scope>
    <source>
        <strain evidence="1 2">NEB573</strain>
    </source>
</reference>
<gene>
    <name evidence="1" type="ORF">RGB73_17875</name>
</gene>
<protein>
    <submittedName>
        <fullName evidence="1">Uncharacterized protein</fullName>
    </submittedName>
</protein>
<sequence>MSAFTYRPSGLTYVVAKTRLRAFCGRIILINHGKKMVDTIAQGPRSQIGLSIMIPGRISQAARAANVIKRLYKTRPSGYFLDLCL</sequence>
<accession>A0ABY9T0V7</accession>
<dbReference type="EMBL" id="CP134050">
    <property type="protein sequence ID" value="WNC12597.1"/>
    <property type="molecule type" value="Genomic_DNA"/>
</dbReference>
<dbReference type="Proteomes" id="UP001256827">
    <property type="component" value="Chromosome"/>
</dbReference>
<dbReference type="RefSeq" id="WP_310764073.1">
    <property type="nucleotide sequence ID" value="NZ_CP134050.1"/>
</dbReference>
<organism evidence="1 2">
    <name type="scientific">Brevibacillus brevis</name>
    <name type="common">Bacillus brevis</name>
    <dbReference type="NCBI Taxonomy" id="1393"/>
    <lineage>
        <taxon>Bacteria</taxon>
        <taxon>Bacillati</taxon>
        <taxon>Bacillota</taxon>
        <taxon>Bacilli</taxon>
        <taxon>Bacillales</taxon>
        <taxon>Paenibacillaceae</taxon>
        <taxon>Brevibacillus</taxon>
    </lineage>
</organism>